<proteinExistence type="predicted"/>
<dbReference type="Pfam" id="PF09373">
    <property type="entry name" value="PMBR"/>
    <property type="match status" value="5"/>
</dbReference>
<dbReference type="RefSeq" id="WP_248564823.1">
    <property type="nucleotide sequence ID" value="NZ_AP025698.1"/>
</dbReference>
<organism evidence="1 2">
    <name type="scientific">Methanothermobacter tenebrarum</name>
    <dbReference type="NCBI Taxonomy" id="680118"/>
    <lineage>
        <taxon>Archaea</taxon>
        <taxon>Methanobacteriati</taxon>
        <taxon>Methanobacteriota</taxon>
        <taxon>Methanomada group</taxon>
        <taxon>Methanobacteria</taxon>
        <taxon>Methanobacteriales</taxon>
        <taxon>Methanobacteriaceae</taxon>
        <taxon>Methanothermobacter</taxon>
    </lineage>
</organism>
<gene>
    <name evidence="1" type="ORF">MTTB_03450</name>
</gene>
<dbReference type="GeneID" id="71964853"/>
<keyword evidence="2" id="KW-1185">Reference proteome</keyword>
<dbReference type="EMBL" id="AP025698">
    <property type="protein sequence ID" value="BDH78966.1"/>
    <property type="molecule type" value="Genomic_DNA"/>
</dbReference>
<evidence type="ECO:0000313" key="1">
    <source>
        <dbReference type="EMBL" id="BDH78966.1"/>
    </source>
</evidence>
<accession>A0ABM7YCL1</accession>
<evidence type="ECO:0000313" key="2">
    <source>
        <dbReference type="Proteomes" id="UP000831817"/>
    </source>
</evidence>
<protein>
    <recommendedName>
        <fullName evidence="3">Pseudomurein-binding protein</fullName>
    </recommendedName>
</protein>
<reference evidence="1 2" key="1">
    <citation type="submission" date="2022-04" db="EMBL/GenBank/DDBJ databases">
        <title>Complete genome of Methanothermobacter tenebrarum strain RMAS.</title>
        <authorList>
            <person name="Nakamura K."/>
            <person name="Oshima K."/>
            <person name="Hattori M."/>
            <person name="Kamagata Y."/>
            <person name="Takamizawa K."/>
        </authorList>
    </citation>
    <scope>NUCLEOTIDE SEQUENCE [LARGE SCALE GENOMIC DNA]</scope>
    <source>
        <strain evidence="1 2">RMAS</strain>
    </source>
</reference>
<name>A0ABM7YCL1_9EURY</name>
<sequence length="669" mass="74132">MKRLLWIIALLSLLIFTNSASAAQLTYNEISDASKIIADQASKTGTIPSQVTVNNKNITLDDYLYAATTTTINLNTNQKTSIPINNYKPPTDPLKTTATGTLTKTTYLQTAQNIKKYMETYQRSPNYATTTIGRVNYQSLIYAYARIINFYNENQRLPNSVTIKNVKITTIPNTPTPQLSYNEISTISKVIASYVNQNGKIPSQVTVNNKNITLDDYLYAATTTTINLNTNQKTSIPINNYKPPTDPLKTTATGTLTKTTYLQTAQNIKKYMETYQRSPNYATTTIGRVNYQSLIYAYARIINFYNENQRLPNSVTIKSVKIASSSPVGNTSTGKTSDDVKKLILSDNSIAGDLLNSASGVISFIDEKGEVPGTVKLSGSVTVSKAQFLYFVSHMILYLSDLTSSDKSKAAQAAANYNKFLEELRALSQKGVNPAPKPLNGVGVGRLTRDDYVDLAKRVENFIKAYGRLPNSVSSPIGNLGCDFLVLEFSRVLDSYKVNGTLPASIETYGDIFKFKTPVIAGYLGAYNIQVTRDYVMATGRCTCGLKDYSNYYTSAFVNYCSCCGRYGTLAFEQGGAVEGNYEGMWYCTHCDADYCIVCGKLHVSGSKVYLKPYTGQCNVSSGSIVTLKYNYRIFRIFQDSYAYKDVYAKVSDSYTTVKYTVGTIFRFF</sequence>
<dbReference type="InterPro" id="IPR018975">
    <property type="entry name" value="Pseudomurein-binding_repeat"/>
</dbReference>
<evidence type="ECO:0008006" key="3">
    <source>
        <dbReference type="Google" id="ProtNLM"/>
    </source>
</evidence>
<dbReference type="Proteomes" id="UP000831817">
    <property type="component" value="Chromosome"/>
</dbReference>